<evidence type="ECO:0000256" key="3">
    <source>
        <dbReference type="ARBA" id="ARBA00022485"/>
    </source>
</evidence>
<dbReference type="GO" id="GO:0016625">
    <property type="term" value="F:oxidoreductase activity, acting on the aldehyde or oxo group of donors, iron-sulfur protein as acceptor"/>
    <property type="evidence" value="ECO:0007669"/>
    <property type="project" value="InterPro"/>
</dbReference>
<dbReference type="Gene3D" id="1.10.599.10">
    <property type="entry name" value="Aldehyde Ferredoxin Oxidoreductase Protein, subunit A, domain 3"/>
    <property type="match status" value="1"/>
</dbReference>
<dbReference type="PANTHER" id="PTHR30038:SF0">
    <property type="entry name" value="TUNGSTEN-CONTAINING ALDEHYDE FERREDOXIN OXIDOREDUCTASE"/>
    <property type="match status" value="1"/>
</dbReference>
<dbReference type="Gene3D" id="3.60.9.10">
    <property type="entry name" value="Aldehyde ferredoxin oxidoreductase, N-terminal domain"/>
    <property type="match status" value="1"/>
</dbReference>
<dbReference type="Proteomes" id="UP000657075">
    <property type="component" value="Unassembled WGS sequence"/>
</dbReference>
<evidence type="ECO:0000256" key="1">
    <source>
        <dbReference type="ARBA" id="ARBA00001966"/>
    </source>
</evidence>
<dbReference type="InterPro" id="IPR036021">
    <property type="entry name" value="Tungsten_al_ferr_oxy-like_C"/>
</dbReference>
<dbReference type="SUPFAM" id="SSF48310">
    <property type="entry name" value="Aldehyde ferredoxin oxidoreductase, C-terminal domains"/>
    <property type="match status" value="1"/>
</dbReference>
<gene>
    <name evidence="11" type="ORF">GCM10007112_07310</name>
    <name evidence="10" type="ORF">Vsou_05100</name>
</gene>
<evidence type="ECO:0000313" key="13">
    <source>
        <dbReference type="Proteomes" id="UP001060771"/>
    </source>
</evidence>
<dbReference type="PANTHER" id="PTHR30038">
    <property type="entry name" value="ALDEHYDE FERREDOXIN OXIDOREDUCTASE"/>
    <property type="match status" value="1"/>
</dbReference>
<evidence type="ECO:0000256" key="6">
    <source>
        <dbReference type="ARBA" id="ARBA00023004"/>
    </source>
</evidence>
<dbReference type="AlphaFoldDB" id="A0A830ED04"/>
<name>A0A830ED04_9CREN</name>
<dbReference type="InterPro" id="IPR001203">
    <property type="entry name" value="OxRdtase_Ald_Fedxn_C"/>
</dbReference>
<keyword evidence="4" id="KW-0479">Metal-binding</keyword>
<dbReference type="GO" id="GO:0051539">
    <property type="term" value="F:4 iron, 4 sulfur cluster binding"/>
    <property type="evidence" value="ECO:0007669"/>
    <property type="project" value="UniProtKB-KW"/>
</dbReference>
<dbReference type="InterPro" id="IPR013984">
    <property type="entry name" value="Ald_Fedxn_OxRdtase_dom2"/>
</dbReference>
<reference evidence="10" key="4">
    <citation type="journal article" date="2023" name="Microbiol. Resour. Announc.">
        <title>Complete Genome Sequence of Vulcanisaeta souniana Strain IC-059, a Hyperthermophilic Archaeon Isolated from Hot Spring Water in Japan.</title>
        <authorList>
            <person name="Kato S."/>
            <person name="Itoh T."/>
            <person name="Wu L."/>
            <person name="Ma J."/>
            <person name="Ohkuma M."/>
        </authorList>
    </citation>
    <scope>NUCLEOTIDE SEQUENCE</scope>
    <source>
        <strain evidence="10">JCM 11219</strain>
    </source>
</reference>
<evidence type="ECO:0000313" key="11">
    <source>
        <dbReference type="EMBL" id="GGI72992.1"/>
    </source>
</evidence>
<dbReference type="InterPro" id="IPR036503">
    <property type="entry name" value="Ald_Fedxn_OxRdtase_N_sf"/>
</dbReference>
<dbReference type="OrthoDB" id="30771at2157"/>
<reference evidence="11" key="2">
    <citation type="submission" date="2020-09" db="EMBL/GenBank/DDBJ databases">
        <authorList>
            <person name="Sun Q."/>
            <person name="Ohkuma M."/>
        </authorList>
    </citation>
    <scope>NUCLEOTIDE SEQUENCE</scope>
    <source>
        <strain evidence="11">JCM 11219</strain>
    </source>
</reference>
<reference evidence="13" key="3">
    <citation type="submission" date="2022-09" db="EMBL/GenBank/DDBJ databases">
        <title>Complete genome sequence of Vulcanisaeta souniana.</title>
        <authorList>
            <person name="Kato S."/>
            <person name="Itoh T."/>
            <person name="Ohkuma M."/>
        </authorList>
    </citation>
    <scope>NUCLEOTIDE SEQUENCE [LARGE SCALE GENOMIC DNA]</scope>
    <source>
        <strain evidence="13">JCM 11219</strain>
    </source>
</reference>
<comment type="cofactor">
    <cofactor evidence="8">
        <name>tungstopterin</name>
        <dbReference type="ChEBI" id="CHEBI:30402"/>
    </cofactor>
</comment>
<comment type="cofactor">
    <cofactor evidence="1">
        <name>[4Fe-4S] cluster</name>
        <dbReference type="ChEBI" id="CHEBI:49883"/>
    </cofactor>
</comment>
<keyword evidence="7" id="KW-0411">Iron-sulfur</keyword>
<dbReference type="EMBL" id="AP026830">
    <property type="protein sequence ID" value="BDR91417.1"/>
    <property type="molecule type" value="Genomic_DNA"/>
</dbReference>
<evidence type="ECO:0000259" key="9">
    <source>
        <dbReference type="SMART" id="SM00790"/>
    </source>
</evidence>
<reference evidence="11" key="1">
    <citation type="journal article" date="2014" name="Int. J. Syst. Evol. Microbiol.">
        <title>Complete genome sequence of Corynebacterium casei LMG S-19264T (=DSM 44701T), isolated from a smear-ripened cheese.</title>
        <authorList>
            <consortium name="US DOE Joint Genome Institute (JGI-PGF)"/>
            <person name="Walter F."/>
            <person name="Albersmeier A."/>
            <person name="Kalinowski J."/>
            <person name="Ruckert C."/>
        </authorList>
    </citation>
    <scope>NUCLEOTIDE SEQUENCE</scope>
    <source>
        <strain evidence="11">JCM 11219</strain>
    </source>
</reference>
<keyword evidence="5" id="KW-0560">Oxidoreductase</keyword>
<evidence type="ECO:0000256" key="2">
    <source>
        <dbReference type="ARBA" id="ARBA00011032"/>
    </source>
</evidence>
<dbReference type="Gene3D" id="1.10.569.10">
    <property type="entry name" value="Aldehyde Ferredoxin Oxidoreductase Protein, subunit A, domain 2"/>
    <property type="match status" value="1"/>
</dbReference>
<dbReference type="InterPro" id="IPR051919">
    <property type="entry name" value="W-dependent_AOR"/>
</dbReference>
<proteinExistence type="inferred from homology"/>
<comment type="similarity">
    <text evidence="2">Belongs to the AOR/FOR family.</text>
</comment>
<dbReference type="InterPro" id="IPR013983">
    <property type="entry name" value="Ald_Fedxn_OxRdtase_N"/>
</dbReference>
<evidence type="ECO:0000256" key="7">
    <source>
        <dbReference type="ARBA" id="ARBA00023014"/>
    </source>
</evidence>
<evidence type="ECO:0000313" key="12">
    <source>
        <dbReference type="Proteomes" id="UP000657075"/>
    </source>
</evidence>
<feature type="domain" description="Aldehyde ferredoxin oxidoreductase N-terminal" evidence="9">
    <location>
        <begin position="4"/>
        <end position="210"/>
    </location>
</feature>
<accession>A0A830ED04</accession>
<dbReference type="InterPro" id="IPR013985">
    <property type="entry name" value="Ald_Fedxn_OxRdtase_dom3"/>
</dbReference>
<dbReference type="EMBL" id="BMNM01000002">
    <property type="protein sequence ID" value="GGI72992.1"/>
    <property type="molecule type" value="Genomic_DNA"/>
</dbReference>
<dbReference type="GO" id="GO:0009055">
    <property type="term" value="F:electron transfer activity"/>
    <property type="evidence" value="ECO:0007669"/>
    <property type="project" value="InterPro"/>
</dbReference>
<sequence length="618" mass="69008">MTVFRILRIDLSREQFTEEIIKEDLLKRFLGGRGLGAYMALKEIPRGIDPLSPSNRLYIFSGPLSGIATISSSRVNVTTRSPLTGVYTHANAGGNFSYWLRKSGYDGLIIEGKAEEPVYLVIKDGEAMLKPAKHIWGKWTGASTKIILEENGFPPDETKAGVAVIGPAGENLVKFAGIRMSDYERFAGRGGVGAVMGSKLLKGILVWGTRDLSKELIDKARFMKVNTDIVKRIATHDTTKVLHKYGTNVLMNIVQSIGALPHYNFGGTGKLKDVTPVSEEYIKDHYPTETHGCYNCPIACTQMPTVKSGPFKFTVTEKYVKQEYENTWALGPNIGLTDPEADMKFQKLANELGLDTITLGNTLSMAVELAKNGKLNLDIDWGDAGSLEYLIHKIAYRDGIGDDLAEGDYRLAVKYGMPQLFTGSRGQGLPAYDPRALKGFALAYYTANRGGDHLEAYTPTWEIFGVPEKVDPFCETQECIEKQARIVKWNQEIFAVVDSTVFCKFENLMPNIDTEKDFADLYNAAFGWDLTSQDVLTIGERIFNVERLHWVREGKWVKDELPPRMREPIPDGPAKGHTASKMFDEGIKTYYKLRGWIDGKPTKDALKRLGLEEFDYLL</sequence>
<dbReference type="SMART" id="SM00790">
    <property type="entry name" value="AFOR_N"/>
    <property type="match status" value="1"/>
</dbReference>
<dbReference type="Pfam" id="PF01314">
    <property type="entry name" value="AFOR_C"/>
    <property type="match status" value="1"/>
</dbReference>
<evidence type="ECO:0000256" key="4">
    <source>
        <dbReference type="ARBA" id="ARBA00022723"/>
    </source>
</evidence>
<keyword evidence="13" id="KW-1185">Reference proteome</keyword>
<evidence type="ECO:0000256" key="8">
    <source>
        <dbReference type="ARBA" id="ARBA00049934"/>
    </source>
</evidence>
<dbReference type="GO" id="GO:0046872">
    <property type="term" value="F:metal ion binding"/>
    <property type="evidence" value="ECO:0007669"/>
    <property type="project" value="UniProtKB-KW"/>
</dbReference>
<dbReference type="GeneID" id="76206064"/>
<dbReference type="RefSeq" id="WP_188602736.1">
    <property type="nucleotide sequence ID" value="NZ_AP026830.1"/>
</dbReference>
<dbReference type="SUPFAM" id="SSF56228">
    <property type="entry name" value="Aldehyde ferredoxin oxidoreductase, N-terminal domain"/>
    <property type="match status" value="1"/>
</dbReference>
<keyword evidence="3" id="KW-0004">4Fe-4S</keyword>
<protein>
    <submittedName>
        <fullName evidence="11">Aldehyde ferredoxin oxidoreductase</fullName>
    </submittedName>
</protein>
<evidence type="ECO:0000313" key="10">
    <source>
        <dbReference type="EMBL" id="BDR91417.1"/>
    </source>
</evidence>
<evidence type="ECO:0000256" key="5">
    <source>
        <dbReference type="ARBA" id="ARBA00023002"/>
    </source>
</evidence>
<keyword evidence="6" id="KW-0408">Iron</keyword>
<dbReference type="Pfam" id="PF02730">
    <property type="entry name" value="AFOR_N"/>
    <property type="match status" value="1"/>
</dbReference>
<dbReference type="Proteomes" id="UP001060771">
    <property type="component" value="Chromosome"/>
</dbReference>
<organism evidence="11 12">
    <name type="scientific">Vulcanisaeta souniana JCM 11219</name>
    <dbReference type="NCBI Taxonomy" id="1293586"/>
    <lineage>
        <taxon>Archaea</taxon>
        <taxon>Thermoproteota</taxon>
        <taxon>Thermoprotei</taxon>
        <taxon>Thermoproteales</taxon>
        <taxon>Thermoproteaceae</taxon>
        <taxon>Vulcanisaeta</taxon>
    </lineage>
</organism>